<comment type="caution">
    <text evidence="2">The sequence shown here is derived from an EMBL/GenBank/DDBJ whole genome shotgun (WGS) entry which is preliminary data.</text>
</comment>
<evidence type="ECO:0000256" key="1">
    <source>
        <dbReference type="SAM" id="MobiDB-lite"/>
    </source>
</evidence>
<feature type="compositionally biased region" description="Polar residues" evidence="1">
    <location>
        <begin position="53"/>
        <end position="122"/>
    </location>
</feature>
<gene>
    <name evidence="2" type="ORF">IMAU30003_01594</name>
</gene>
<dbReference type="Proteomes" id="UP000651333">
    <property type="component" value="Unassembled WGS sequence"/>
</dbReference>
<reference evidence="2" key="1">
    <citation type="submission" date="2019-09" db="EMBL/GenBank/DDBJ databases">
        <title>Comparative genomic analysis of Lactobacillus helveticus.</title>
        <authorList>
            <person name="Zhang H."/>
            <person name="Chen Y."/>
            <person name="Zhong Z."/>
        </authorList>
    </citation>
    <scope>NUCLEOTIDE SEQUENCE</scope>
    <source>
        <strain evidence="2">IMAU30003</strain>
    </source>
</reference>
<proteinExistence type="predicted"/>
<feature type="region of interest" description="Disordered" evidence="1">
    <location>
        <begin position="53"/>
        <end position="142"/>
    </location>
</feature>
<feature type="compositionally biased region" description="Basic and acidic residues" evidence="1">
    <location>
        <begin position="123"/>
        <end position="133"/>
    </location>
</feature>
<protein>
    <submittedName>
        <fullName evidence="2">Uncharacterized protein</fullName>
    </submittedName>
</protein>
<sequence length="200" mass="22059">MFKSTKSQFAIRKLTQGAVAVLLTFGIFANTTSGIVSAAANESSDVNTTQIENNASTQNSIEAELTSETAPESTTDVQASNIEQSTEVETANNDQSTPVNSETTQNAESVSENTQVETATEINKTENTDKQETTVEDASTNDVTTDELHRHFSAGVVHIIKCMKIRDFHPLHLSFNPMLIQMNNHIKHSLFFWRNLVGYF</sequence>
<organism evidence="2 3">
    <name type="scientific">Lactobacillus helveticus</name>
    <name type="common">Lactobacillus suntoryeus</name>
    <dbReference type="NCBI Taxonomy" id="1587"/>
    <lineage>
        <taxon>Bacteria</taxon>
        <taxon>Bacillati</taxon>
        <taxon>Bacillota</taxon>
        <taxon>Bacilli</taxon>
        <taxon>Lactobacillales</taxon>
        <taxon>Lactobacillaceae</taxon>
        <taxon>Lactobacillus</taxon>
    </lineage>
</organism>
<dbReference type="EMBL" id="WCHB01000057">
    <property type="protein sequence ID" value="NRO35344.1"/>
    <property type="molecule type" value="Genomic_DNA"/>
</dbReference>
<name>A0A9Q5C644_LACHE</name>
<evidence type="ECO:0000313" key="2">
    <source>
        <dbReference type="EMBL" id="NRO35344.1"/>
    </source>
</evidence>
<dbReference type="RefSeq" id="WP_254261500.1">
    <property type="nucleotide sequence ID" value="NZ_WCHB01000057.1"/>
</dbReference>
<accession>A0A9Q5C644</accession>
<evidence type="ECO:0000313" key="3">
    <source>
        <dbReference type="Proteomes" id="UP000651333"/>
    </source>
</evidence>
<dbReference type="AlphaFoldDB" id="A0A9Q5C644"/>